<proteinExistence type="predicted"/>
<dbReference type="RefSeq" id="WP_267676947.1">
    <property type="nucleotide sequence ID" value="NZ_CP113088.1"/>
</dbReference>
<dbReference type="EMBL" id="CP113088">
    <property type="protein sequence ID" value="WAC02350.1"/>
    <property type="molecule type" value="Genomic_DNA"/>
</dbReference>
<dbReference type="AlphaFoldDB" id="A0A9E8MWR5"/>
<dbReference type="SUPFAM" id="SSF52821">
    <property type="entry name" value="Rhodanese/Cell cycle control phosphatase"/>
    <property type="match status" value="1"/>
</dbReference>
<evidence type="ECO:0000259" key="1">
    <source>
        <dbReference type="PROSITE" id="PS50206"/>
    </source>
</evidence>
<name>A0A9E8MWR5_9FLAO</name>
<dbReference type="InterPro" id="IPR001763">
    <property type="entry name" value="Rhodanese-like_dom"/>
</dbReference>
<organism evidence="2 3">
    <name type="scientific">Lacinutrix neustonica</name>
    <dbReference type="NCBI Taxonomy" id="2980107"/>
    <lineage>
        <taxon>Bacteria</taxon>
        <taxon>Pseudomonadati</taxon>
        <taxon>Bacteroidota</taxon>
        <taxon>Flavobacteriia</taxon>
        <taxon>Flavobacteriales</taxon>
        <taxon>Flavobacteriaceae</taxon>
        <taxon>Lacinutrix</taxon>
    </lineage>
</organism>
<feature type="domain" description="Rhodanese" evidence="1">
    <location>
        <begin position="12"/>
        <end position="55"/>
    </location>
</feature>
<evidence type="ECO:0000313" key="2">
    <source>
        <dbReference type="EMBL" id="WAC02350.1"/>
    </source>
</evidence>
<dbReference type="KEGG" id="lnu:N7U66_00975"/>
<evidence type="ECO:0000313" key="3">
    <source>
        <dbReference type="Proteomes" id="UP001164705"/>
    </source>
</evidence>
<dbReference type="InterPro" id="IPR036873">
    <property type="entry name" value="Rhodanese-like_dom_sf"/>
</dbReference>
<keyword evidence="3" id="KW-1185">Reference proteome</keyword>
<protein>
    <recommendedName>
        <fullName evidence="1">Rhodanese domain-containing protein</fullName>
    </recommendedName>
</protein>
<accession>A0A9E8MWR5</accession>
<gene>
    <name evidence="2" type="ORF">N7U66_00975</name>
</gene>
<dbReference type="Proteomes" id="UP001164705">
    <property type="component" value="Chromosome"/>
</dbReference>
<dbReference type="PROSITE" id="PS50206">
    <property type="entry name" value="RHODANESE_3"/>
    <property type="match status" value="1"/>
</dbReference>
<reference evidence="2" key="1">
    <citation type="submission" date="2022-11" db="EMBL/GenBank/DDBJ databases">
        <title>Lacinutrix neustonica HL-RS19T sp. nov., isolated from the surface microlayer sample of brackish Lake Shihwa.</title>
        <authorList>
            <person name="Choi J.Y."/>
            <person name="Hwang C.Y."/>
        </authorList>
    </citation>
    <scope>NUCLEOTIDE SEQUENCE</scope>
    <source>
        <strain evidence="2">HL-RS19</strain>
    </source>
</reference>
<dbReference type="Gene3D" id="3.40.250.10">
    <property type="entry name" value="Rhodanese-like domain"/>
    <property type="match status" value="1"/>
</dbReference>
<sequence length="62" mass="7155">MVYIDDLESIGKDPQFKIIDARSMERFNGVVAEPRAGLRSGKIPNSINLPYTQVLYWWNVKN</sequence>